<sequence length="102" mass="12164">MIFYVESIGGPDDGELIRTELDVYFAMPPQEEWDWWSQKDPVHTILPTINYFRERFACYFCGHYYCREFFICGDDKRSNGHKALKIMDSYFNPVLLKFKKGS</sequence>
<comment type="caution">
    <text evidence="1">The sequence shown here is derived from an EMBL/GenBank/DDBJ whole genome shotgun (WGS) entry which is preliminary data.</text>
</comment>
<evidence type="ECO:0000313" key="2">
    <source>
        <dbReference type="Proteomes" id="UP000271320"/>
    </source>
</evidence>
<dbReference type="AlphaFoldDB" id="A0A3R9Y2Z8"/>
<evidence type="ECO:0000313" key="1">
    <source>
        <dbReference type="EMBL" id="RSO57867.1"/>
    </source>
</evidence>
<protein>
    <submittedName>
        <fullName evidence="1">Uncharacterized protein</fullName>
    </submittedName>
</protein>
<dbReference type="Proteomes" id="UP000271320">
    <property type="component" value="Unassembled WGS sequence"/>
</dbReference>
<dbReference type="EMBL" id="RFEW01000012">
    <property type="protein sequence ID" value="RSO57867.1"/>
    <property type="molecule type" value="Genomic_DNA"/>
</dbReference>
<dbReference type="RefSeq" id="WP_057073647.1">
    <property type="nucleotide sequence ID" value="NZ_BKDB01000010.1"/>
</dbReference>
<reference evidence="1 2" key="1">
    <citation type="submission" date="2018-10" db="EMBL/GenBank/DDBJ databases">
        <title>GWAS and RNA-Seq identify cryptic mechanisms of antimicrobial resistance in Acinetobacter baumannii.</title>
        <authorList>
            <person name="Sahl J.W."/>
        </authorList>
    </citation>
    <scope>NUCLEOTIDE SEQUENCE [LARGE SCALE GENOMIC DNA]</scope>
    <source>
        <strain evidence="1 2">TG41884</strain>
    </source>
</reference>
<organism evidence="1 2">
    <name type="scientific">Acinetobacter pittii</name>
    <name type="common">Acinetobacter genomosp. 3</name>
    <dbReference type="NCBI Taxonomy" id="48296"/>
    <lineage>
        <taxon>Bacteria</taxon>
        <taxon>Pseudomonadati</taxon>
        <taxon>Pseudomonadota</taxon>
        <taxon>Gammaproteobacteria</taxon>
        <taxon>Moraxellales</taxon>
        <taxon>Moraxellaceae</taxon>
        <taxon>Acinetobacter</taxon>
        <taxon>Acinetobacter calcoaceticus/baumannii complex</taxon>
    </lineage>
</organism>
<name>A0A3R9Y2Z8_ACIPI</name>
<proteinExistence type="predicted"/>
<gene>
    <name evidence="1" type="ORF">EA752_14710</name>
</gene>
<accession>A0A3R9Y2Z8</accession>